<dbReference type="RefSeq" id="WP_142453165.1">
    <property type="nucleotide sequence ID" value="NZ_FXTP01000002.1"/>
</dbReference>
<dbReference type="InterPro" id="IPR015422">
    <property type="entry name" value="PyrdxlP-dep_Trfase_small"/>
</dbReference>
<evidence type="ECO:0000259" key="2">
    <source>
        <dbReference type="Pfam" id="PF00266"/>
    </source>
</evidence>
<dbReference type="InterPro" id="IPR015424">
    <property type="entry name" value="PyrdxlP-dep_Trfase"/>
</dbReference>
<dbReference type="EMBL" id="FXTP01000002">
    <property type="protein sequence ID" value="SMO44298.1"/>
    <property type="molecule type" value="Genomic_DNA"/>
</dbReference>
<protein>
    <submittedName>
        <fullName evidence="3">Selenocysteine lyase/Cysteine desulfurase</fullName>
    </submittedName>
</protein>
<dbReference type="PANTHER" id="PTHR43586:SF15">
    <property type="entry name" value="BLR3095 PROTEIN"/>
    <property type="match status" value="1"/>
</dbReference>
<evidence type="ECO:0000313" key="4">
    <source>
        <dbReference type="Proteomes" id="UP000317557"/>
    </source>
</evidence>
<sequence>MNCQQSKFSLDDSVTYLNCAFMSPQLKVVEEAGIEGIQRKQNPQQVTSDDFFGETEKLREAFAKLINAKESNRIVTIPSVSYGMANVAHNLSLSRGDTIVLVGEQFPSNVYPWMRAAEESGTEIITITPPETTENRGKVWNERILEAITPKTKLVAVANVHWADGTLFDLKAIRKRTLEIDAWLAIDGTQSVGALPFDVQEIQPDALICAGYKWLMGPYSIGLAYYGPALDEGKPVEENWINRYESENFAGLVNYNDAYQPGALRYEVGEHSNFILVPMMLTALNQLNDWGVENIQQYCRLLTEEPIKRLQEKGYQVEEPAYRGSHLFGIRLGQNHNMDKIKAAFSEKNIVVSFRGDSIRVSPNVYNTAEDLTQLTDALLS</sequence>
<reference evidence="3 4" key="1">
    <citation type="submission" date="2017-05" db="EMBL/GenBank/DDBJ databases">
        <authorList>
            <person name="Varghese N."/>
            <person name="Submissions S."/>
        </authorList>
    </citation>
    <scope>NUCLEOTIDE SEQUENCE [LARGE SCALE GENOMIC DNA]</scope>
    <source>
        <strain evidence="3 4">DSM 21985</strain>
    </source>
</reference>
<dbReference type="Gene3D" id="3.90.1150.10">
    <property type="entry name" value="Aspartate Aminotransferase, domain 1"/>
    <property type="match status" value="1"/>
</dbReference>
<dbReference type="PANTHER" id="PTHR43586">
    <property type="entry name" value="CYSTEINE DESULFURASE"/>
    <property type="match status" value="1"/>
</dbReference>
<dbReference type="GO" id="GO:0016829">
    <property type="term" value="F:lyase activity"/>
    <property type="evidence" value="ECO:0007669"/>
    <property type="project" value="UniProtKB-KW"/>
</dbReference>
<evidence type="ECO:0000313" key="3">
    <source>
        <dbReference type="EMBL" id="SMO44298.1"/>
    </source>
</evidence>
<dbReference type="Pfam" id="PF00266">
    <property type="entry name" value="Aminotran_5"/>
    <property type="match status" value="1"/>
</dbReference>
<organism evidence="3 4">
    <name type="scientific">Gracilimonas mengyeensis</name>
    <dbReference type="NCBI Taxonomy" id="1302730"/>
    <lineage>
        <taxon>Bacteria</taxon>
        <taxon>Pseudomonadati</taxon>
        <taxon>Balneolota</taxon>
        <taxon>Balneolia</taxon>
        <taxon>Balneolales</taxon>
        <taxon>Balneolaceae</taxon>
        <taxon>Gracilimonas</taxon>
    </lineage>
</organism>
<keyword evidence="1" id="KW-0663">Pyridoxal phosphate</keyword>
<proteinExistence type="predicted"/>
<dbReference type="InterPro" id="IPR015421">
    <property type="entry name" value="PyrdxlP-dep_Trfase_major"/>
</dbReference>
<dbReference type="Gene3D" id="3.40.640.10">
    <property type="entry name" value="Type I PLP-dependent aspartate aminotransferase-like (Major domain)"/>
    <property type="match status" value="1"/>
</dbReference>
<feature type="domain" description="Aminotransferase class V" evidence="2">
    <location>
        <begin position="49"/>
        <end position="371"/>
    </location>
</feature>
<keyword evidence="4" id="KW-1185">Reference proteome</keyword>
<dbReference type="AlphaFoldDB" id="A0A521BB47"/>
<dbReference type="InterPro" id="IPR000192">
    <property type="entry name" value="Aminotrans_V_dom"/>
</dbReference>
<accession>A0A521BB47</accession>
<gene>
    <name evidence="3" type="ORF">SAMN06265219_102150</name>
</gene>
<keyword evidence="3" id="KW-0456">Lyase</keyword>
<dbReference type="Proteomes" id="UP000317557">
    <property type="component" value="Unassembled WGS sequence"/>
</dbReference>
<dbReference type="SUPFAM" id="SSF53383">
    <property type="entry name" value="PLP-dependent transferases"/>
    <property type="match status" value="1"/>
</dbReference>
<evidence type="ECO:0000256" key="1">
    <source>
        <dbReference type="ARBA" id="ARBA00022898"/>
    </source>
</evidence>
<name>A0A521BB47_9BACT</name>
<dbReference type="OrthoDB" id="513408at2"/>